<gene>
    <name evidence="3" type="ORF">CC80DRAFT_596544</name>
</gene>
<feature type="coiled-coil region" evidence="1">
    <location>
        <begin position="83"/>
        <end position="117"/>
    </location>
</feature>
<accession>A0A6A5TKK4</accession>
<dbReference type="Proteomes" id="UP000800035">
    <property type="component" value="Unassembled WGS sequence"/>
</dbReference>
<evidence type="ECO:0000256" key="2">
    <source>
        <dbReference type="SAM" id="MobiDB-lite"/>
    </source>
</evidence>
<dbReference type="OrthoDB" id="62952at2759"/>
<dbReference type="EMBL" id="ML977010">
    <property type="protein sequence ID" value="KAF1952450.1"/>
    <property type="molecule type" value="Genomic_DNA"/>
</dbReference>
<dbReference type="AlphaFoldDB" id="A0A6A5TKK4"/>
<evidence type="ECO:0000313" key="4">
    <source>
        <dbReference type="Proteomes" id="UP000800035"/>
    </source>
</evidence>
<keyword evidence="4" id="KW-1185">Reference proteome</keyword>
<evidence type="ECO:0000313" key="3">
    <source>
        <dbReference type="EMBL" id="KAF1952450.1"/>
    </source>
</evidence>
<evidence type="ECO:0000256" key="1">
    <source>
        <dbReference type="SAM" id="Coils"/>
    </source>
</evidence>
<name>A0A6A5TKK4_9PLEO</name>
<dbReference type="PANTHER" id="PTHR42085:SF1">
    <property type="entry name" value="F-BOX DOMAIN-CONTAINING PROTEIN"/>
    <property type="match status" value="1"/>
</dbReference>
<dbReference type="InterPro" id="IPR038883">
    <property type="entry name" value="AN11006-like"/>
</dbReference>
<protein>
    <submittedName>
        <fullName evidence="3">Uncharacterized protein</fullName>
    </submittedName>
</protein>
<organism evidence="3 4">
    <name type="scientific">Byssothecium circinans</name>
    <dbReference type="NCBI Taxonomy" id="147558"/>
    <lineage>
        <taxon>Eukaryota</taxon>
        <taxon>Fungi</taxon>
        <taxon>Dikarya</taxon>
        <taxon>Ascomycota</taxon>
        <taxon>Pezizomycotina</taxon>
        <taxon>Dothideomycetes</taxon>
        <taxon>Pleosporomycetidae</taxon>
        <taxon>Pleosporales</taxon>
        <taxon>Massarineae</taxon>
        <taxon>Massarinaceae</taxon>
        <taxon>Byssothecium</taxon>
    </lineage>
</organism>
<reference evidence="3" key="1">
    <citation type="journal article" date="2020" name="Stud. Mycol.">
        <title>101 Dothideomycetes genomes: a test case for predicting lifestyles and emergence of pathogens.</title>
        <authorList>
            <person name="Haridas S."/>
            <person name="Albert R."/>
            <person name="Binder M."/>
            <person name="Bloem J."/>
            <person name="Labutti K."/>
            <person name="Salamov A."/>
            <person name="Andreopoulos B."/>
            <person name="Baker S."/>
            <person name="Barry K."/>
            <person name="Bills G."/>
            <person name="Bluhm B."/>
            <person name="Cannon C."/>
            <person name="Castanera R."/>
            <person name="Culley D."/>
            <person name="Daum C."/>
            <person name="Ezra D."/>
            <person name="Gonzalez J."/>
            <person name="Henrissat B."/>
            <person name="Kuo A."/>
            <person name="Liang C."/>
            <person name="Lipzen A."/>
            <person name="Lutzoni F."/>
            <person name="Magnuson J."/>
            <person name="Mondo S."/>
            <person name="Nolan M."/>
            <person name="Ohm R."/>
            <person name="Pangilinan J."/>
            <person name="Park H.-J."/>
            <person name="Ramirez L."/>
            <person name="Alfaro M."/>
            <person name="Sun H."/>
            <person name="Tritt A."/>
            <person name="Yoshinaga Y."/>
            <person name="Zwiers L.-H."/>
            <person name="Turgeon B."/>
            <person name="Goodwin S."/>
            <person name="Spatafora J."/>
            <person name="Crous P."/>
            <person name="Grigoriev I."/>
        </authorList>
    </citation>
    <scope>NUCLEOTIDE SEQUENCE</scope>
    <source>
        <strain evidence="3">CBS 675.92</strain>
    </source>
</reference>
<feature type="region of interest" description="Disordered" evidence="2">
    <location>
        <begin position="1"/>
        <end position="56"/>
    </location>
</feature>
<keyword evidence="1" id="KW-0175">Coiled coil</keyword>
<dbReference type="PANTHER" id="PTHR42085">
    <property type="entry name" value="F-BOX DOMAIN-CONTAINING PROTEIN"/>
    <property type="match status" value="1"/>
</dbReference>
<feature type="coiled-coil region" evidence="1">
    <location>
        <begin position="153"/>
        <end position="180"/>
    </location>
</feature>
<sequence>MAFTGSARGNTLDDRESNDAGVAHPFDSNKRRKTGPSFFYNGNDTALDPSLVRPPTTQEQQTNIIIVENIGKQYQLAVKDHKLNVRDQQIRAKDARIEELEDEADTNEAQLTNVEYQKHALVAFIEEQEAIGDAQASRIKNLIEEVTDGLGKLAAKESQVNALQQELEAQRATMKRLEDRRFLDKTLEWFFGWVGITLPKTDSIATMSTQKAFPFMELPGELRNNIYKRCLVAKRPIDFWPLIAADAPEGTTRSKILAENLKGLNVGLMRTSKRVHYETVFILYGCNRFRFSSSGSWTVLEGFLLKLNQNCQFLTNVEVTCPEWFFTAYGQTLDQIGKSRDAGLTEMQPILKRFGMILDSPIGPSSHDVDAFVRASSMLVKLPHLKKFTITVPWNAQLFQSAIVQLGRIMTDQDKLLQRHQKPCSTPKRIVVFLRRPVGEPRVLNGVDMGDPSFMGWGVMTRKGKERGVEVQYATYGRHVDRTSYTIDGEEGVEYNVEFPAYIPPAGGAVNFLIKTVIRILGG</sequence>
<proteinExistence type="predicted"/>